<organism evidence="2 3">
    <name type="scientific">Aspergillus calidoustus</name>
    <dbReference type="NCBI Taxonomy" id="454130"/>
    <lineage>
        <taxon>Eukaryota</taxon>
        <taxon>Fungi</taxon>
        <taxon>Dikarya</taxon>
        <taxon>Ascomycota</taxon>
        <taxon>Pezizomycotina</taxon>
        <taxon>Eurotiomycetes</taxon>
        <taxon>Eurotiomycetidae</taxon>
        <taxon>Eurotiales</taxon>
        <taxon>Aspergillaceae</taxon>
        <taxon>Aspergillus</taxon>
        <taxon>Aspergillus subgen. Nidulantes</taxon>
    </lineage>
</organism>
<keyword evidence="3" id="KW-1185">Reference proteome</keyword>
<dbReference type="STRING" id="454130.A0A0U5GRJ9"/>
<dbReference type="EMBL" id="CDMC01000006">
    <property type="protein sequence ID" value="CEN61115.1"/>
    <property type="molecule type" value="Genomic_DNA"/>
</dbReference>
<dbReference type="AlphaFoldDB" id="A0A0U5GRJ9"/>
<evidence type="ECO:0000313" key="2">
    <source>
        <dbReference type="EMBL" id="CEN61115.1"/>
    </source>
</evidence>
<evidence type="ECO:0008006" key="4">
    <source>
        <dbReference type="Google" id="ProtNLM"/>
    </source>
</evidence>
<name>A0A0U5GRJ9_ASPCI</name>
<evidence type="ECO:0000313" key="3">
    <source>
        <dbReference type="Proteomes" id="UP000054771"/>
    </source>
</evidence>
<dbReference type="Proteomes" id="UP000054771">
    <property type="component" value="Unassembled WGS sequence"/>
</dbReference>
<evidence type="ECO:0000256" key="1">
    <source>
        <dbReference type="SAM" id="MobiDB-lite"/>
    </source>
</evidence>
<feature type="compositionally biased region" description="Polar residues" evidence="1">
    <location>
        <begin position="67"/>
        <end position="82"/>
    </location>
</feature>
<reference evidence="3" key="1">
    <citation type="journal article" date="2016" name="Genome Announc.">
        <title>Draft genome sequences of fungus Aspergillus calidoustus.</title>
        <authorList>
            <person name="Horn F."/>
            <person name="Linde J."/>
            <person name="Mattern D.J."/>
            <person name="Walther G."/>
            <person name="Guthke R."/>
            <person name="Scherlach K."/>
            <person name="Martin K."/>
            <person name="Brakhage A.A."/>
            <person name="Petzke L."/>
            <person name="Valiante V."/>
        </authorList>
    </citation>
    <scope>NUCLEOTIDE SEQUENCE [LARGE SCALE GENOMIC DNA]</scope>
    <source>
        <strain evidence="3">SF006504</strain>
    </source>
</reference>
<sequence length="361" mass="40000">MAVDHIIDPYGDVVLVIANLNAPTADVCDRPCAAATAPTLRRAPTDPIAERPKKRARTSGKKPASTGEPTSSKVKNSTTQKPRANGQEPEPTPTPDSGPKEIRIQVSGKQLSLASSLFAQMVQASVKKKQAQKGRIEVNLVGWDLNALLIVLYIIHEQHDKVPRRLGIQILAKVALIATYYGCACVLPYGDIWHESLKNDALPDSYGNELCLLLWVSNYFRWVGCFNACCLIFVDSNPSVITFPGFPVLEQTIDAMNKARESTLHKLITHIYGIRDRVIYDAGILRDICRRECCLHILRSLATAMHSLNLNYVQPKEPYHGISCRDVKGLLRDQSSSWLSRKARLHRLVAAYCVGEHATLA</sequence>
<protein>
    <recommendedName>
        <fullName evidence="4">BTB domain-containing protein</fullName>
    </recommendedName>
</protein>
<dbReference type="OrthoDB" id="5326346at2759"/>
<feature type="region of interest" description="Disordered" evidence="1">
    <location>
        <begin position="38"/>
        <end position="101"/>
    </location>
</feature>
<gene>
    <name evidence="2" type="ORF">ASPCAL07779</name>
</gene>
<proteinExistence type="predicted"/>
<accession>A0A0U5GRJ9</accession>